<feature type="domain" description="PAS" evidence="10">
    <location>
        <begin position="142"/>
        <end position="195"/>
    </location>
</feature>
<dbReference type="Pfam" id="PF00512">
    <property type="entry name" value="HisKA"/>
    <property type="match status" value="1"/>
</dbReference>
<keyword evidence="6 11" id="KW-0418">Kinase</keyword>
<evidence type="ECO:0000313" key="11">
    <source>
        <dbReference type="EMBL" id="MBM7704774.1"/>
    </source>
</evidence>
<dbReference type="SUPFAM" id="SSF55874">
    <property type="entry name" value="ATPase domain of HSP90 chaperone/DNA topoisomerase II/histidine kinase"/>
    <property type="match status" value="1"/>
</dbReference>
<evidence type="ECO:0000256" key="1">
    <source>
        <dbReference type="ARBA" id="ARBA00000085"/>
    </source>
</evidence>
<dbReference type="SMART" id="SM00388">
    <property type="entry name" value="HisKA"/>
    <property type="match status" value="1"/>
</dbReference>
<evidence type="ECO:0000256" key="5">
    <source>
        <dbReference type="ARBA" id="ARBA00022741"/>
    </source>
</evidence>
<dbReference type="NCBIfam" id="TIGR00229">
    <property type="entry name" value="sensory_box"/>
    <property type="match status" value="4"/>
</dbReference>
<dbReference type="PANTHER" id="PTHR43065">
    <property type="entry name" value="SENSOR HISTIDINE KINASE"/>
    <property type="match status" value="1"/>
</dbReference>
<dbReference type="PROSITE" id="PS50109">
    <property type="entry name" value="HIS_KIN"/>
    <property type="match status" value="1"/>
</dbReference>
<gene>
    <name evidence="11" type="ORF">JOC83_003633</name>
</gene>
<evidence type="ECO:0000256" key="4">
    <source>
        <dbReference type="ARBA" id="ARBA00022679"/>
    </source>
</evidence>
<dbReference type="InterPro" id="IPR013767">
    <property type="entry name" value="PAS_fold"/>
</dbReference>
<keyword evidence="8" id="KW-0902">Two-component regulatory system</keyword>
<dbReference type="InterPro" id="IPR005467">
    <property type="entry name" value="His_kinase_dom"/>
</dbReference>
<keyword evidence="4 11" id="KW-0808">Transferase</keyword>
<organism evidence="11 12">
    <name type="scientific">Priestia iocasae</name>
    <dbReference type="NCBI Taxonomy" id="2291674"/>
    <lineage>
        <taxon>Bacteria</taxon>
        <taxon>Bacillati</taxon>
        <taxon>Bacillota</taxon>
        <taxon>Bacilli</taxon>
        <taxon>Bacillales</taxon>
        <taxon>Bacillaceae</taxon>
        <taxon>Priestia</taxon>
    </lineage>
</organism>
<dbReference type="PRINTS" id="PR00344">
    <property type="entry name" value="BCTRLSENSOR"/>
</dbReference>
<dbReference type="InterPro" id="IPR004358">
    <property type="entry name" value="Sig_transdc_His_kin-like_C"/>
</dbReference>
<evidence type="ECO:0000313" key="12">
    <source>
        <dbReference type="Proteomes" id="UP000809829"/>
    </source>
</evidence>
<dbReference type="CDD" id="cd00082">
    <property type="entry name" value="HisKA"/>
    <property type="match status" value="1"/>
</dbReference>
<dbReference type="RefSeq" id="WP_239583621.1">
    <property type="nucleotide sequence ID" value="NZ_JAFBFC010000008.1"/>
</dbReference>
<accession>A0ABS2QZ57</accession>
<feature type="domain" description="Histidine kinase" evidence="9">
    <location>
        <begin position="516"/>
        <end position="722"/>
    </location>
</feature>
<dbReference type="PANTHER" id="PTHR43065:SF34">
    <property type="entry name" value="SPORULATION KINASE A"/>
    <property type="match status" value="1"/>
</dbReference>
<comment type="caution">
    <text evidence="11">The sequence shown here is derived from an EMBL/GenBank/DDBJ whole genome shotgun (WGS) entry which is preliminary data.</text>
</comment>
<evidence type="ECO:0000256" key="6">
    <source>
        <dbReference type="ARBA" id="ARBA00022777"/>
    </source>
</evidence>
<evidence type="ECO:0000259" key="9">
    <source>
        <dbReference type="PROSITE" id="PS50109"/>
    </source>
</evidence>
<dbReference type="CDD" id="cd00130">
    <property type="entry name" value="PAS"/>
    <property type="match status" value="4"/>
</dbReference>
<sequence>MTDQKGVMSLNKQGVSENEELQQLRMIFNRVLDGIIVFDSSFQVINVNDAACQLFEQSEQKLVTYHVRDFLMMLPYEVVEEYYASITKTGYFHYEGTLTLHSGIMKQVEFTCEKKHSSTNILICTFRDITARKLLENERFISQQMFMDVFNQAVDGIVIFDRNGSFIDANPAFCKRLNYTKEQLLAKTLNELVEPAFDYKIKKLWRILHQNGTARGELPLRSDSGDVNYFEFTTTANIYSEYYMSIMRDVTEKRNMEQQLSKSEQKFREIFENAIDPIVIWKDDGTIIDANAASARTFELPLEELITQKLYSFVNSESKGLHDICNEFKELGSIRAELPFYMPNGEVKELEFTAKSDVIEDYNLTIFRNISERKKMEKELRENEQKFRQIFNGSLDGIVLWNRDRKIIDANSATCKIVEMTKEEICECTIDDFMTHDTYDFFVQHHYELEAQGEADGEILLYTRSRKKRNIEFSTKKDIIPGLYMTIIRDITEKKEMHEQIRKSDTMQVVGQLAAGIAHEIRNPMTALKGFIQLLEGSVKEDYSLYFDIIKSELQRIESIITEFLVLAKPQAVKFEKKDVKQIVKDTMELLNAQAMLENVQFVPSFEADLPSIYCESNQLKQVFINIIKNAIEVMKNGGVITIQIKCVKQRYVVVSIKDEGEGISEDRVKKLGEPFYTTKEKGTGLGLMVSYKIIEEHKGSIQVESKLGKGTTFHVALPIPVLQE</sequence>
<dbReference type="InterPro" id="IPR035965">
    <property type="entry name" value="PAS-like_dom_sf"/>
</dbReference>
<dbReference type="Pfam" id="PF13188">
    <property type="entry name" value="PAS_8"/>
    <property type="match status" value="2"/>
</dbReference>
<evidence type="ECO:0000256" key="7">
    <source>
        <dbReference type="ARBA" id="ARBA00022840"/>
    </source>
</evidence>
<comment type="catalytic activity">
    <reaction evidence="1">
        <text>ATP + protein L-histidine = ADP + protein N-phospho-L-histidine.</text>
        <dbReference type="EC" id="2.7.13.3"/>
    </reaction>
</comment>
<dbReference type="InterPro" id="IPR036890">
    <property type="entry name" value="HATPase_C_sf"/>
</dbReference>
<dbReference type="InterPro" id="IPR036097">
    <property type="entry name" value="HisK_dim/P_sf"/>
</dbReference>
<dbReference type="EMBL" id="JAFBFC010000008">
    <property type="protein sequence ID" value="MBM7704774.1"/>
    <property type="molecule type" value="Genomic_DNA"/>
</dbReference>
<keyword evidence="12" id="KW-1185">Reference proteome</keyword>
<evidence type="ECO:0000256" key="2">
    <source>
        <dbReference type="ARBA" id="ARBA00012438"/>
    </source>
</evidence>
<feature type="domain" description="PAS" evidence="10">
    <location>
        <begin position="263"/>
        <end position="319"/>
    </location>
</feature>
<dbReference type="SMART" id="SM00387">
    <property type="entry name" value="HATPase_c"/>
    <property type="match status" value="1"/>
</dbReference>
<keyword evidence="7" id="KW-0067">ATP-binding</keyword>
<dbReference type="InterPro" id="IPR000014">
    <property type="entry name" value="PAS"/>
</dbReference>
<protein>
    <recommendedName>
        <fullName evidence="2">histidine kinase</fullName>
        <ecNumber evidence="2">2.7.13.3</ecNumber>
    </recommendedName>
</protein>
<dbReference type="InterPro" id="IPR003661">
    <property type="entry name" value="HisK_dim/P_dom"/>
</dbReference>
<dbReference type="SMART" id="SM00091">
    <property type="entry name" value="PAS"/>
    <property type="match status" value="4"/>
</dbReference>
<proteinExistence type="predicted"/>
<dbReference type="Gene3D" id="3.30.450.20">
    <property type="entry name" value="PAS domain"/>
    <property type="match status" value="4"/>
</dbReference>
<dbReference type="PROSITE" id="PS50112">
    <property type="entry name" value="PAS"/>
    <property type="match status" value="2"/>
</dbReference>
<name>A0ABS2QZ57_9BACI</name>
<dbReference type="Pfam" id="PF02518">
    <property type="entry name" value="HATPase_c"/>
    <property type="match status" value="1"/>
</dbReference>
<evidence type="ECO:0000259" key="10">
    <source>
        <dbReference type="PROSITE" id="PS50112"/>
    </source>
</evidence>
<dbReference type="Proteomes" id="UP000809829">
    <property type="component" value="Unassembled WGS sequence"/>
</dbReference>
<reference evidence="11 12" key="1">
    <citation type="submission" date="2021-01" db="EMBL/GenBank/DDBJ databases">
        <title>Genomic Encyclopedia of Type Strains, Phase IV (KMG-IV): sequencing the most valuable type-strain genomes for metagenomic binning, comparative biology and taxonomic classification.</title>
        <authorList>
            <person name="Goeker M."/>
        </authorList>
    </citation>
    <scope>NUCLEOTIDE SEQUENCE [LARGE SCALE GENOMIC DNA]</scope>
    <source>
        <strain evidence="11 12">DSM 104297</strain>
    </source>
</reference>
<dbReference type="InterPro" id="IPR003594">
    <property type="entry name" value="HATPase_dom"/>
</dbReference>
<keyword evidence="5" id="KW-0547">Nucleotide-binding</keyword>
<dbReference type="EC" id="2.7.13.3" evidence="2"/>
<dbReference type="SUPFAM" id="SSF55785">
    <property type="entry name" value="PYP-like sensor domain (PAS domain)"/>
    <property type="match status" value="4"/>
</dbReference>
<dbReference type="GO" id="GO:0004673">
    <property type="term" value="F:protein histidine kinase activity"/>
    <property type="evidence" value="ECO:0007669"/>
    <property type="project" value="UniProtKB-EC"/>
</dbReference>
<dbReference type="Gene3D" id="1.10.287.130">
    <property type="match status" value="1"/>
</dbReference>
<evidence type="ECO:0000256" key="3">
    <source>
        <dbReference type="ARBA" id="ARBA00022553"/>
    </source>
</evidence>
<evidence type="ECO:0000256" key="8">
    <source>
        <dbReference type="ARBA" id="ARBA00023012"/>
    </source>
</evidence>
<keyword evidence="3" id="KW-0597">Phosphoprotein</keyword>
<dbReference type="SUPFAM" id="SSF47384">
    <property type="entry name" value="Homodimeric domain of signal transducing histidine kinase"/>
    <property type="match status" value="1"/>
</dbReference>
<dbReference type="Pfam" id="PF00989">
    <property type="entry name" value="PAS"/>
    <property type="match status" value="2"/>
</dbReference>
<dbReference type="Gene3D" id="3.30.565.10">
    <property type="entry name" value="Histidine kinase-like ATPase, C-terminal domain"/>
    <property type="match status" value="1"/>
</dbReference>